<sequence>MISCMKESGRNRSAVRRTAPSIVINTGLFRI</sequence>
<evidence type="ECO:0000313" key="1">
    <source>
        <dbReference type="EMBL" id="QBH82769.1"/>
    </source>
</evidence>
<reference evidence="1" key="1">
    <citation type="submission" date="2018-08" db="EMBL/GenBank/DDBJ databases">
        <title>HSV2 whole genome sequences from clinical isolates.</title>
        <authorList>
            <person name="Roychoudhury P."/>
            <person name="Greninger A.L."/>
            <person name="Jerome K.R."/>
            <person name="Johnston C."/>
            <person name="Wald A."/>
            <person name="Xie H."/>
        </authorList>
    </citation>
    <scope>NUCLEOTIDE SEQUENCE</scope>
    <source>
        <strain evidence="1">2000-9815</strain>
    </source>
</reference>
<name>A0A481TMI6_HHV2</name>
<organismHost>
    <name type="scientific">Homo sapiens</name>
    <name type="common">Human</name>
    <dbReference type="NCBI Taxonomy" id="9606"/>
</organismHost>
<protein>
    <submittedName>
        <fullName evidence="1">Uncharacterized protein</fullName>
    </submittedName>
</protein>
<organism evidence="1">
    <name type="scientific">Human herpesvirus 2</name>
    <name type="common">HHV-2</name>
    <name type="synonym">Human herpes simplex virus 2</name>
    <dbReference type="NCBI Taxonomy" id="10310"/>
    <lineage>
        <taxon>Viruses</taxon>
        <taxon>Duplodnaviria</taxon>
        <taxon>Heunggongvirae</taxon>
        <taxon>Peploviricota</taxon>
        <taxon>Herviviricetes</taxon>
        <taxon>Herpesvirales</taxon>
        <taxon>Orthoherpesviridae</taxon>
        <taxon>Alphaherpesvirinae</taxon>
        <taxon>Simplexvirus</taxon>
        <taxon>Simplexvirus humanalpha2</taxon>
    </lineage>
</organism>
<dbReference type="EMBL" id="MH790634">
    <property type="protein sequence ID" value="QBH82769.1"/>
    <property type="molecule type" value="Genomic_DNA"/>
</dbReference>
<proteinExistence type="predicted"/>
<accession>A0A481TMI6</accession>